<feature type="transmembrane region" description="Helical" evidence="5">
    <location>
        <begin position="366"/>
        <end position="387"/>
    </location>
</feature>
<evidence type="ECO:0000313" key="9">
    <source>
        <dbReference type="Proteomes" id="UP001156682"/>
    </source>
</evidence>
<dbReference type="InterPro" id="IPR003660">
    <property type="entry name" value="HAMP_dom"/>
</dbReference>
<evidence type="ECO:0000259" key="6">
    <source>
        <dbReference type="PROSITE" id="PS50111"/>
    </source>
</evidence>
<accession>A0ABQ5ZY50</accession>
<name>A0ABQ5ZY50_9GAMM</name>
<evidence type="ECO:0000259" key="7">
    <source>
        <dbReference type="PROSITE" id="PS50885"/>
    </source>
</evidence>
<dbReference type="InterPro" id="IPR004089">
    <property type="entry name" value="MCPsignal_dom"/>
</dbReference>
<dbReference type="CDD" id="cd11386">
    <property type="entry name" value="MCP_signal"/>
    <property type="match status" value="1"/>
</dbReference>
<dbReference type="PANTHER" id="PTHR32089:SF112">
    <property type="entry name" value="LYSOZYME-LIKE PROTEIN-RELATED"/>
    <property type="match status" value="1"/>
</dbReference>
<dbReference type="Pfam" id="PF00015">
    <property type="entry name" value="MCPsignal"/>
    <property type="match status" value="1"/>
</dbReference>
<evidence type="ECO:0000256" key="5">
    <source>
        <dbReference type="SAM" id="Phobius"/>
    </source>
</evidence>
<organism evidence="8 9">
    <name type="scientific">Marinospirillum insulare</name>
    <dbReference type="NCBI Taxonomy" id="217169"/>
    <lineage>
        <taxon>Bacteria</taxon>
        <taxon>Pseudomonadati</taxon>
        <taxon>Pseudomonadota</taxon>
        <taxon>Gammaproteobacteria</taxon>
        <taxon>Oceanospirillales</taxon>
        <taxon>Oceanospirillaceae</taxon>
        <taxon>Marinospirillum</taxon>
    </lineage>
</organism>
<dbReference type="Proteomes" id="UP001156682">
    <property type="component" value="Unassembled WGS sequence"/>
</dbReference>
<evidence type="ECO:0008006" key="10">
    <source>
        <dbReference type="Google" id="ProtNLM"/>
    </source>
</evidence>
<proteinExistence type="inferred from homology"/>
<comment type="subcellular location">
    <subcellularLocation>
        <location evidence="1">Membrane</location>
    </subcellularLocation>
</comment>
<evidence type="ECO:0000313" key="8">
    <source>
        <dbReference type="EMBL" id="GLR64003.1"/>
    </source>
</evidence>
<keyword evidence="2 4" id="KW-0807">Transducer</keyword>
<feature type="transmembrane region" description="Helical" evidence="5">
    <location>
        <begin position="340"/>
        <end position="360"/>
    </location>
</feature>
<gene>
    <name evidence="8" type="ORF">GCM10007878_14410</name>
</gene>
<dbReference type="CDD" id="cd06225">
    <property type="entry name" value="HAMP"/>
    <property type="match status" value="1"/>
</dbReference>
<dbReference type="Gene3D" id="1.10.287.950">
    <property type="entry name" value="Methyl-accepting chemotaxis protein"/>
    <property type="match status" value="1"/>
</dbReference>
<dbReference type="RefSeq" id="WP_027850804.1">
    <property type="nucleotide sequence ID" value="NZ_BSOR01000026.1"/>
</dbReference>
<evidence type="ECO:0000256" key="3">
    <source>
        <dbReference type="ARBA" id="ARBA00029447"/>
    </source>
</evidence>
<keyword evidence="5" id="KW-1133">Transmembrane helix</keyword>
<evidence type="ECO:0000256" key="4">
    <source>
        <dbReference type="PROSITE-ProRule" id="PRU00284"/>
    </source>
</evidence>
<keyword evidence="5" id="KW-0812">Transmembrane</keyword>
<evidence type="ECO:0000256" key="1">
    <source>
        <dbReference type="ARBA" id="ARBA00004370"/>
    </source>
</evidence>
<dbReference type="SUPFAM" id="SSF58104">
    <property type="entry name" value="Methyl-accepting chemotaxis protein (MCP) signaling domain"/>
    <property type="match status" value="1"/>
</dbReference>
<protein>
    <recommendedName>
        <fullName evidence="10">Methyl-accepting chemotaxis protein</fullName>
    </recommendedName>
</protein>
<dbReference type="PROSITE" id="PS50111">
    <property type="entry name" value="CHEMOTAXIS_TRANSDUC_2"/>
    <property type="match status" value="1"/>
</dbReference>
<comment type="similarity">
    <text evidence="3">Belongs to the methyl-accepting chemotaxis (MCP) protein family.</text>
</comment>
<comment type="caution">
    <text evidence="8">The sequence shown here is derived from an EMBL/GenBank/DDBJ whole genome shotgun (WGS) entry which is preliminary data.</text>
</comment>
<reference evidence="9" key="1">
    <citation type="journal article" date="2019" name="Int. J. Syst. Evol. Microbiol.">
        <title>The Global Catalogue of Microorganisms (GCM) 10K type strain sequencing project: providing services to taxonomists for standard genome sequencing and annotation.</title>
        <authorList>
            <consortium name="The Broad Institute Genomics Platform"/>
            <consortium name="The Broad Institute Genome Sequencing Center for Infectious Disease"/>
            <person name="Wu L."/>
            <person name="Ma J."/>
        </authorList>
    </citation>
    <scope>NUCLEOTIDE SEQUENCE [LARGE SCALE GENOMIC DNA]</scope>
    <source>
        <strain evidence="9">NBRC 100033</strain>
    </source>
</reference>
<keyword evidence="9" id="KW-1185">Reference proteome</keyword>
<dbReference type="SMART" id="SM00304">
    <property type="entry name" value="HAMP"/>
    <property type="match status" value="1"/>
</dbReference>
<keyword evidence="5" id="KW-0472">Membrane</keyword>
<feature type="domain" description="Methyl-accepting transducer" evidence="6">
    <location>
        <begin position="460"/>
        <end position="686"/>
    </location>
</feature>
<dbReference type="SMART" id="SM00283">
    <property type="entry name" value="MA"/>
    <property type="match status" value="1"/>
</dbReference>
<dbReference type="PROSITE" id="PS50885">
    <property type="entry name" value="HAMP"/>
    <property type="match status" value="1"/>
</dbReference>
<evidence type="ECO:0000256" key="2">
    <source>
        <dbReference type="ARBA" id="ARBA00023224"/>
    </source>
</evidence>
<dbReference type="PANTHER" id="PTHR32089">
    <property type="entry name" value="METHYL-ACCEPTING CHEMOTAXIS PROTEIN MCPB"/>
    <property type="match status" value="1"/>
</dbReference>
<dbReference type="EMBL" id="BSOR01000026">
    <property type="protein sequence ID" value="GLR64003.1"/>
    <property type="molecule type" value="Genomic_DNA"/>
</dbReference>
<sequence length="721" mass="79840">MKQLISHEMNLSASEKRWLPVFGSNGKLQLGWSCFLNRQLYPVIEQIFEGIASTRVKILQQWATSHWQHLDELAAQCAEADSSQWSGLLLRRKDQVGDFSELFIVSCEGQILTSSYAARNGQAHSGGSLTQALQEGLKKPFLHGSYVDPVTLELGASTSSFHDAVTLMFYQPLIQKGKVIGCIAGRVPNDVIGDLIQREAGHVYPESGDNYIFMVKAGFDASVQPGTALSRSRFEDSTFSHGENLKQGIHTKWGTVSVQNHTELELKFIDPATGKLHPGVRETIKNGSNLFITYPGYSDYRHIPVIGKGTTFQLPGSPDRWGMMCEGDLEEVYRRRSISVGLMNTYLVTVIALMVTTTLLQHFSPFGLLPTLLLNTLMLIFSAWVFANTGPKRVAERLRKTTQIIRTIAEGEGNLKQRLDTENMSRDESGSMGRWINSFMDSLDGIMGQVIQTTGAVQHNNETMLTRTQEARQTSREVNEVIGKMLTLVEDQLGEINQASQTAESMKTVMDEVVESAREQFEAARTGTLSIRKVVDTTAERVHQLDSRMKEIGDIVSMITDITSQTNLLALNAAIEAARAGEAGRGFAVVADEVRSLASRTAEAASEIQATVFSLQDETRAAVSFMEEGVKEVDQRLKDAESASSENTELHQVVSQMFSIITQLNERSHFYGSSIRQVEVASSEMSQVMDELQDSAHQVKHSTQSLQQLVGRFTVSPARSR</sequence>
<feature type="domain" description="HAMP" evidence="7">
    <location>
        <begin position="392"/>
        <end position="448"/>
    </location>
</feature>